<evidence type="ECO:0000259" key="2">
    <source>
        <dbReference type="Pfam" id="PF13556"/>
    </source>
</evidence>
<organism evidence="3 4">
    <name type="scientific">Lentilactobacillus rapi DSM 19907 = JCM 15042</name>
    <dbReference type="NCBI Taxonomy" id="1423795"/>
    <lineage>
        <taxon>Bacteria</taxon>
        <taxon>Bacillati</taxon>
        <taxon>Bacillota</taxon>
        <taxon>Bacilli</taxon>
        <taxon>Lactobacillales</taxon>
        <taxon>Lactobacillaceae</taxon>
        <taxon>Lentilactobacillus</taxon>
    </lineage>
</organism>
<dbReference type="PANTHER" id="PTHR33744">
    <property type="entry name" value="CARBOHYDRATE DIACID REGULATOR"/>
    <property type="match status" value="1"/>
</dbReference>
<dbReference type="PANTHER" id="PTHR33744:SF16">
    <property type="entry name" value="CARBOHYDRATE DIACID REGULATOR"/>
    <property type="match status" value="1"/>
</dbReference>
<accession>A0ABR5PGS5</accession>
<evidence type="ECO:0000313" key="3">
    <source>
        <dbReference type="EMBL" id="KRL18088.1"/>
    </source>
</evidence>
<evidence type="ECO:0008006" key="5">
    <source>
        <dbReference type="Google" id="ProtNLM"/>
    </source>
</evidence>
<dbReference type="EMBL" id="AZEI01000013">
    <property type="protein sequence ID" value="KRL18088.1"/>
    <property type="molecule type" value="Genomic_DNA"/>
</dbReference>
<comment type="caution">
    <text evidence="3">The sequence shown here is derived from an EMBL/GenBank/DDBJ whole genome shotgun (WGS) entry which is preliminary data.</text>
</comment>
<dbReference type="InterPro" id="IPR042070">
    <property type="entry name" value="PucR_C-HTH_sf"/>
</dbReference>
<feature type="domain" description="PucR C-terminal helix-turn-helix" evidence="2">
    <location>
        <begin position="454"/>
        <end position="495"/>
    </location>
</feature>
<name>A0ABR5PGS5_9LACO</name>
<dbReference type="Proteomes" id="UP000051977">
    <property type="component" value="Unassembled WGS sequence"/>
</dbReference>
<dbReference type="Pfam" id="PF07905">
    <property type="entry name" value="PucR"/>
    <property type="match status" value="1"/>
</dbReference>
<gene>
    <name evidence="3" type="ORF">FD12_GL000931</name>
</gene>
<dbReference type="InterPro" id="IPR009057">
    <property type="entry name" value="Homeodomain-like_sf"/>
</dbReference>
<dbReference type="Gene3D" id="1.10.10.2840">
    <property type="entry name" value="PucR C-terminal helix-turn-helix domain"/>
    <property type="match status" value="1"/>
</dbReference>
<dbReference type="InterPro" id="IPR025736">
    <property type="entry name" value="PucR_C-HTH_dom"/>
</dbReference>
<dbReference type="Pfam" id="PF13556">
    <property type="entry name" value="HTH_30"/>
    <property type="match status" value="1"/>
</dbReference>
<sequence length="520" mass="58488">MLISVTVKDILGLPSLKNANVIAGQPAVTKVVASVSVLEYSQITNTQAEIYQHINFNNDELVLTAFASVRDDVEAQCENIKTLAKAGELGLILFYVGLILPKVDQRLIKVADEYNFIIILMPKNEPELTYRSVITEIMFSVFNDQIENPNFSAELVEKVSSMPSYQQNLDMVLRLLSDRLRASVALVDSEDQLISSQQWPQTNSLNWKRILNNIGRQNQPDGMHVYTHGLGKSNQTLVLCKEHGELTHTTQKQAVETIRISLNLWGKVGSSNNEMAALLDAIIQNEPQKITQLANKNHIKIQSLSMLLIVSNLENIDNLNNAEADIVRITRALANIAICEIYHDEILILPVNRPSTLQEWHDWQAAISQYSDQKQLKITTTRFNDLHGDGNIREAYLNNHQYLPVAQIIFPRRTIFSGQDLLFSKSCQELIDHGGGLINSQLGLIGQLSTDMIKTLLVFLLDARGNIEEAAKLLFIHRNTAKYRLKKLNNYFGFKVGLMPDSSLIYQASAIYRIINGDPV</sequence>
<proteinExistence type="predicted"/>
<dbReference type="InterPro" id="IPR051448">
    <property type="entry name" value="CdaR-like_regulators"/>
</dbReference>
<dbReference type="SUPFAM" id="SSF46689">
    <property type="entry name" value="Homeodomain-like"/>
    <property type="match status" value="1"/>
</dbReference>
<reference evidence="3 4" key="1">
    <citation type="journal article" date="2015" name="Genome Announc.">
        <title>Expanding the biotechnology potential of lactobacilli through comparative genomics of 213 strains and associated genera.</title>
        <authorList>
            <person name="Sun Z."/>
            <person name="Harris H.M."/>
            <person name="McCann A."/>
            <person name="Guo C."/>
            <person name="Argimon S."/>
            <person name="Zhang W."/>
            <person name="Yang X."/>
            <person name="Jeffery I.B."/>
            <person name="Cooney J.C."/>
            <person name="Kagawa T.F."/>
            <person name="Liu W."/>
            <person name="Song Y."/>
            <person name="Salvetti E."/>
            <person name="Wrobel A."/>
            <person name="Rasinkangas P."/>
            <person name="Parkhill J."/>
            <person name="Rea M.C."/>
            <person name="O'Sullivan O."/>
            <person name="Ritari J."/>
            <person name="Douillard F.P."/>
            <person name="Paul Ross R."/>
            <person name="Yang R."/>
            <person name="Briner A.E."/>
            <person name="Felis G.E."/>
            <person name="de Vos W.M."/>
            <person name="Barrangou R."/>
            <person name="Klaenhammer T.R."/>
            <person name="Caufield P.W."/>
            <person name="Cui Y."/>
            <person name="Zhang H."/>
            <person name="O'Toole P.W."/>
        </authorList>
    </citation>
    <scope>NUCLEOTIDE SEQUENCE [LARGE SCALE GENOMIC DNA]</scope>
    <source>
        <strain evidence="3 4">DSM 19907</strain>
    </source>
</reference>
<evidence type="ECO:0000313" key="4">
    <source>
        <dbReference type="Proteomes" id="UP000051977"/>
    </source>
</evidence>
<evidence type="ECO:0000259" key="1">
    <source>
        <dbReference type="Pfam" id="PF07905"/>
    </source>
</evidence>
<protein>
    <recommendedName>
        <fullName evidence="5">PucR family transcriptional regulator</fullName>
    </recommendedName>
</protein>
<dbReference type="InterPro" id="IPR012914">
    <property type="entry name" value="PucR_dom"/>
</dbReference>
<keyword evidence="4" id="KW-1185">Reference proteome</keyword>
<feature type="domain" description="Purine catabolism PurC-like" evidence="1">
    <location>
        <begin position="9"/>
        <end position="138"/>
    </location>
</feature>